<organism evidence="1 2">
    <name type="scientific">Methanococcoides alaskense</name>
    <dbReference type="NCBI Taxonomy" id="325778"/>
    <lineage>
        <taxon>Archaea</taxon>
        <taxon>Methanobacteriati</taxon>
        <taxon>Methanobacteriota</taxon>
        <taxon>Stenosarchaea group</taxon>
        <taxon>Methanomicrobia</taxon>
        <taxon>Methanosarcinales</taxon>
        <taxon>Methanosarcinaceae</taxon>
        <taxon>Methanococcoides</taxon>
    </lineage>
</organism>
<reference evidence="1 2" key="1">
    <citation type="submission" date="2023-07" db="EMBL/GenBank/DDBJ databases">
        <title>Genomic Encyclopedia of Type Strains, Phase IV (KMG-IV): sequencing the most valuable type-strain genomes for metagenomic binning, comparative biology and taxonomic classification.</title>
        <authorList>
            <person name="Goeker M."/>
        </authorList>
    </citation>
    <scope>NUCLEOTIDE SEQUENCE [LARGE SCALE GENOMIC DNA]</scope>
    <source>
        <strain evidence="1 2">DSM 17273</strain>
    </source>
</reference>
<proteinExistence type="predicted"/>
<keyword evidence="2" id="KW-1185">Reference proteome</keyword>
<protein>
    <submittedName>
        <fullName evidence="1">NACHT family NTPase</fullName>
    </submittedName>
</protein>
<evidence type="ECO:0000313" key="2">
    <source>
        <dbReference type="Proteomes" id="UP001185015"/>
    </source>
</evidence>
<dbReference type="Proteomes" id="UP001185015">
    <property type="component" value="Unassembled WGS sequence"/>
</dbReference>
<evidence type="ECO:0000313" key="1">
    <source>
        <dbReference type="EMBL" id="MDR6223608.1"/>
    </source>
</evidence>
<dbReference type="RefSeq" id="WP_309741020.1">
    <property type="nucleotide sequence ID" value="NZ_JAVDQI010000009.1"/>
</dbReference>
<dbReference type="AlphaFoldDB" id="A0AA90U0C6"/>
<name>A0AA90U0C6_9EURY</name>
<gene>
    <name evidence="1" type="ORF">J2750_002078</name>
</gene>
<dbReference type="EMBL" id="JAVDQI010000009">
    <property type="protein sequence ID" value="MDR6223608.1"/>
    <property type="molecule type" value="Genomic_DNA"/>
</dbReference>
<sequence length="95" mass="10906">MTNNSDSDDKLYLDVDSGDYARELGLNELWQKDAYNKVCELLKDGVNEIEKHEERTKKSKDSNENKVHMHDAIFISGARGTGKTAFLHNIEGYWN</sequence>
<comment type="caution">
    <text evidence="1">The sequence shown here is derived from an EMBL/GenBank/DDBJ whole genome shotgun (WGS) entry which is preliminary data.</text>
</comment>
<accession>A0AA90U0C6</accession>